<evidence type="ECO:0000259" key="3">
    <source>
        <dbReference type="PROSITE" id="PS50893"/>
    </source>
</evidence>
<dbReference type="PANTHER" id="PTHR43582:SF2">
    <property type="entry name" value="LINEARMYCIN RESISTANCE ATP-BINDING PROTEIN LNRL"/>
    <property type="match status" value="1"/>
</dbReference>
<feature type="domain" description="ABC transporter" evidence="3">
    <location>
        <begin position="3"/>
        <end position="220"/>
    </location>
</feature>
<dbReference type="InterPro" id="IPR003439">
    <property type="entry name" value="ABC_transporter-like_ATP-bd"/>
</dbReference>
<evidence type="ECO:0000256" key="1">
    <source>
        <dbReference type="ARBA" id="ARBA00022741"/>
    </source>
</evidence>
<reference evidence="5" key="1">
    <citation type="submission" date="2016-10" db="EMBL/GenBank/DDBJ databases">
        <authorList>
            <person name="Varghese N."/>
            <person name="Submissions S."/>
        </authorList>
    </citation>
    <scope>NUCLEOTIDE SEQUENCE [LARGE SCALE GENOMIC DNA]</scope>
    <source>
        <strain evidence="5">DSM 19113</strain>
    </source>
</reference>
<dbReference type="GO" id="GO:0016887">
    <property type="term" value="F:ATP hydrolysis activity"/>
    <property type="evidence" value="ECO:0007669"/>
    <property type="project" value="InterPro"/>
</dbReference>
<protein>
    <submittedName>
        <fullName evidence="4">Multidrug/hemolysin transport system ATP-binding protein</fullName>
    </submittedName>
</protein>
<dbReference type="Gene3D" id="3.40.50.300">
    <property type="entry name" value="P-loop containing nucleotide triphosphate hydrolases"/>
    <property type="match status" value="1"/>
</dbReference>
<dbReference type="EMBL" id="FOLI01000004">
    <property type="protein sequence ID" value="SFC05484.1"/>
    <property type="molecule type" value="Genomic_DNA"/>
</dbReference>
<name>A0A1I1G1J3_9LACO</name>
<proteinExistence type="predicted"/>
<dbReference type="SMART" id="SM00382">
    <property type="entry name" value="AAA"/>
    <property type="match status" value="1"/>
</dbReference>
<keyword evidence="2 4" id="KW-0067">ATP-binding</keyword>
<keyword evidence="5" id="KW-1185">Reference proteome</keyword>
<sequence length="292" mass="32262">MLIQTKNLCQQYGDYQAVKNLNIEIDKGSLVALLGPNGAGKSTTMRMLTGLKKPSSGQVIYAPHTKIGLVFQESVLDANLTVKENLEIRAKQYRHVAASRIPQLIQELGLSNFQNQKYGSLSGGQKRRVDIARALLNQPDVLFLDEPTTGLDIQTRNAIWTLLHNLQKKQGLTIVLTTHYLDEADHADKVFVVDHGQLIASGSAIDIKDKYAENQLIIWPKKSAELAKLQATLKQEQINCNTLSDGSLQIAGLATPAVLKLLNQNSQAIENFEYRPGTMDDAFVALTGKEMR</sequence>
<dbReference type="PANTHER" id="PTHR43582">
    <property type="entry name" value="LINEARMYCIN RESISTANCE ATP-BINDING PROTEIN LNRL"/>
    <property type="match status" value="1"/>
</dbReference>
<dbReference type="InterPro" id="IPR003593">
    <property type="entry name" value="AAA+_ATPase"/>
</dbReference>
<dbReference type="InterPro" id="IPR017871">
    <property type="entry name" value="ABC_transporter-like_CS"/>
</dbReference>
<gene>
    <name evidence="4" type="ORF">SAMN05660453_0941</name>
</gene>
<organism evidence="4 5">
    <name type="scientific">Fructobacillus durionis</name>
    <dbReference type="NCBI Taxonomy" id="283737"/>
    <lineage>
        <taxon>Bacteria</taxon>
        <taxon>Bacillati</taxon>
        <taxon>Bacillota</taxon>
        <taxon>Bacilli</taxon>
        <taxon>Lactobacillales</taxon>
        <taxon>Lactobacillaceae</taxon>
        <taxon>Fructobacillus</taxon>
    </lineage>
</organism>
<evidence type="ECO:0000313" key="5">
    <source>
        <dbReference type="Proteomes" id="UP000199376"/>
    </source>
</evidence>
<dbReference type="SUPFAM" id="SSF52540">
    <property type="entry name" value="P-loop containing nucleoside triphosphate hydrolases"/>
    <property type="match status" value="1"/>
</dbReference>
<dbReference type="AlphaFoldDB" id="A0A1I1G1J3"/>
<keyword evidence="1" id="KW-0547">Nucleotide-binding</keyword>
<dbReference type="PROSITE" id="PS00211">
    <property type="entry name" value="ABC_TRANSPORTER_1"/>
    <property type="match status" value="1"/>
</dbReference>
<dbReference type="PROSITE" id="PS50893">
    <property type="entry name" value="ABC_TRANSPORTER_2"/>
    <property type="match status" value="1"/>
</dbReference>
<dbReference type="RefSeq" id="WP_091502515.1">
    <property type="nucleotide sequence ID" value="NZ_FOLI01000004.1"/>
</dbReference>
<dbReference type="STRING" id="283737.SAMN05660453_0941"/>
<accession>A0A1I1G1J3</accession>
<dbReference type="Proteomes" id="UP000199376">
    <property type="component" value="Unassembled WGS sequence"/>
</dbReference>
<dbReference type="Pfam" id="PF00005">
    <property type="entry name" value="ABC_tran"/>
    <property type="match status" value="1"/>
</dbReference>
<dbReference type="OrthoDB" id="9804819at2"/>
<evidence type="ECO:0000313" key="4">
    <source>
        <dbReference type="EMBL" id="SFC05484.1"/>
    </source>
</evidence>
<evidence type="ECO:0000256" key="2">
    <source>
        <dbReference type="ARBA" id="ARBA00022840"/>
    </source>
</evidence>
<dbReference type="InterPro" id="IPR027417">
    <property type="entry name" value="P-loop_NTPase"/>
</dbReference>
<dbReference type="GO" id="GO:0005524">
    <property type="term" value="F:ATP binding"/>
    <property type="evidence" value="ECO:0007669"/>
    <property type="project" value="UniProtKB-KW"/>
</dbReference>